<evidence type="ECO:0000313" key="1">
    <source>
        <dbReference type="EMBL" id="VDL98377.1"/>
    </source>
</evidence>
<dbReference type="EMBL" id="UYSU01036941">
    <property type="protein sequence ID" value="VDL98377.1"/>
    <property type="molecule type" value="Genomic_DNA"/>
</dbReference>
<dbReference type="Proteomes" id="UP000275846">
    <property type="component" value="Unassembled WGS sequence"/>
</dbReference>
<protein>
    <submittedName>
        <fullName evidence="3">Protein kinase domain-containing protein</fullName>
    </submittedName>
</protein>
<reference evidence="1 2" key="2">
    <citation type="submission" date="2018-11" db="EMBL/GenBank/DDBJ databases">
        <authorList>
            <consortium name="Pathogen Informatics"/>
        </authorList>
    </citation>
    <scope>NUCLEOTIDE SEQUENCE [LARGE SCALE GENOMIC DNA]</scope>
    <source>
        <strain evidence="1 2">NST_G2</strain>
    </source>
</reference>
<dbReference type="AlphaFoldDB" id="A0A183T694"/>
<gene>
    <name evidence="1" type="ORF">SSLN_LOCUS11992</name>
</gene>
<accession>A0A183T694</accession>
<organism evidence="3">
    <name type="scientific">Schistocephalus solidus</name>
    <name type="common">Tapeworm</name>
    <dbReference type="NCBI Taxonomy" id="70667"/>
    <lineage>
        <taxon>Eukaryota</taxon>
        <taxon>Metazoa</taxon>
        <taxon>Spiralia</taxon>
        <taxon>Lophotrochozoa</taxon>
        <taxon>Platyhelminthes</taxon>
        <taxon>Cestoda</taxon>
        <taxon>Eucestoda</taxon>
        <taxon>Diphyllobothriidea</taxon>
        <taxon>Diphyllobothriidae</taxon>
        <taxon>Schistocephalus</taxon>
    </lineage>
</organism>
<dbReference type="WBParaSite" id="SSLN_0001244301-mRNA-1">
    <property type="protein sequence ID" value="SSLN_0001244301-mRNA-1"/>
    <property type="gene ID" value="SSLN_0001244301"/>
</dbReference>
<keyword evidence="2" id="KW-1185">Reference proteome</keyword>
<dbReference type="OrthoDB" id="6309173at2759"/>
<sequence>MDTGEYISGDDEQRYASVIITELPVPLPLVEIDYGRVFEILRNLSLVPHLLEECCEFCHQPGPVMLVDFRWDCVGSRCFSAGNLLHGPDGS</sequence>
<name>A0A183T694_SCHSO</name>
<reference evidence="3" key="1">
    <citation type="submission" date="2016-06" db="UniProtKB">
        <authorList>
            <consortium name="WormBaseParasite"/>
        </authorList>
    </citation>
    <scope>IDENTIFICATION</scope>
</reference>
<evidence type="ECO:0000313" key="2">
    <source>
        <dbReference type="Proteomes" id="UP000275846"/>
    </source>
</evidence>
<proteinExistence type="predicted"/>
<evidence type="ECO:0000313" key="3">
    <source>
        <dbReference type="WBParaSite" id="SSLN_0001244301-mRNA-1"/>
    </source>
</evidence>